<comment type="caution">
    <text evidence="2">The sequence shown here is derived from an EMBL/GenBank/DDBJ whole genome shotgun (WGS) entry which is preliminary data.</text>
</comment>
<dbReference type="Pfam" id="PF09842">
    <property type="entry name" value="DUF2069"/>
    <property type="match status" value="1"/>
</dbReference>
<evidence type="ECO:0000313" key="2">
    <source>
        <dbReference type="EMBL" id="RDI22065.1"/>
    </source>
</evidence>
<organism evidence="2 3">
    <name type="scientific">Pseudacidovorax intermedius</name>
    <dbReference type="NCBI Taxonomy" id="433924"/>
    <lineage>
        <taxon>Bacteria</taxon>
        <taxon>Pseudomonadati</taxon>
        <taxon>Pseudomonadota</taxon>
        <taxon>Betaproteobacteria</taxon>
        <taxon>Burkholderiales</taxon>
        <taxon>Comamonadaceae</taxon>
        <taxon>Pseudacidovorax</taxon>
    </lineage>
</organism>
<keyword evidence="1" id="KW-0472">Membrane</keyword>
<evidence type="ECO:0000256" key="1">
    <source>
        <dbReference type="SAM" id="Phobius"/>
    </source>
</evidence>
<keyword evidence="1" id="KW-0812">Transmembrane</keyword>
<dbReference type="EMBL" id="QQAV01000008">
    <property type="protein sequence ID" value="RDI22065.1"/>
    <property type="molecule type" value="Genomic_DNA"/>
</dbReference>
<gene>
    <name evidence="2" type="ORF">DFR41_108189</name>
</gene>
<feature type="transmembrane region" description="Helical" evidence="1">
    <location>
        <begin position="54"/>
        <end position="71"/>
    </location>
</feature>
<dbReference type="AlphaFoldDB" id="A0A370FAE0"/>
<dbReference type="STRING" id="433924.NS331_08870"/>
<proteinExistence type="predicted"/>
<name>A0A370FAE0_9BURK</name>
<dbReference type="InterPro" id="IPR018643">
    <property type="entry name" value="DUF2069_membrane"/>
</dbReference>
<sequence length="144" mass="15796">MPRPFSSPGLNTSSARPSASVAATRTLAVGCLLGLIGLGLAWELWLAPLRPGGSWLALKVLPLVVPLAGLLKWRLYTYRWLSLMIWLYFTEGVVRAWSDTLPLSRALAGIEIALCLLLFVACAWHVRLRLRAGRQMRAADPSTS</sequence>
<feature type="transmembrane region" description="Helical" evidence="1">
    <location>
        <begin position="103"/>
        <end position="126"/>
    </location>
</feature>
<keyword evidence="3" id="KW-1185">Reference proteome</keyword>
<evidence type="ECO:0000313" key="3">
    <source>
        <dbReference type="Proteomes" id="UP000255265"/>
    </source>
</evidence>
<keyword evidence="1" id="KW-1133">Transmembrane helix</keyword>
<protein>
    <submittedName>
        <fullName evidence="2">Putative membrane protein</fullName>
    </submittedName>
</protein>
<accession>A0A370FAE0</accession>
<dbReference type="Proteomes" id="UP000255265">
    <property type="component" value="Unassembled WGS sequence"/>
</dbReference>
<feature type="transmembrane region" description="Helical" evidence="1">
    <location>
        <begin position="21"/>
        <end position="42"/>
    </location>
</feature>
<reference evidence="2 3" key="1">
    <citation type="submission" date="2018-07" db="EMBL/GenBank/DDBJ databases">
        <title>Genomic Encyclopedia of Type Strains, Phase IV (KMG-IV): sequencing the most valuable type-strain genomes for metagenomic binning, comparative biology and taxonomic classification.</title>
        <authorList>
            <person name="Goeker M."/>
        </authorList>
    </citation>
    <scope>NUCLEOTIDE SEQUENCE [LARGE SCALE GENOMIC DNA]</scope>
    <source>
        <strain evidence="2 3">DSM 21352</strain>
    </source>
</reference>